<gene>
    <name evidence="2" type="ORF">Pan189_43230</name>
</gene>
<accession>A0A517R7V7</accession>
<dbReference type="InterPro" id="IPR009003">
    <property type="entry name" value="Peptidase_S1_PA"/>
</dbReference>
<evidence type="ECO:0008006" key="4">
    <source>
        <dbReference type="Google" id="ProtNLM"/>
    </source>
</evidence>
<protein>
    <recommendedName>
        <fullName evidence="4">Trypsin</fullName>
    </recommendedName>
</protein>
<dbReference type="Proteomes" id="UP000317318">
    <property type="component" value="Chromosome"/>
</dbReference>
<proteinExistence type="predicted"/>
<sequence>MTLEEKLKIASQSTNVLHQHLFGFSVSIIDTADSENPEEWSIFSGTLVEIEDRLFVATASHCIENLIRPSRYWLLGDIPAFKAPEVPQVIATHGTANDRPDVGLIELDPDSFRKISPKTGVPLSRIKPVGTGRDKRTAQLIGSPSQNVEHEIRAPSRGLKAVVMGYTSLPLNQSDWPTFNAAPTLDRSIDILMEYPSGTADTTRMDTGEPVKLPDPKGMSGGGLWDQGFDTDEMWSPDSAFLIGIQSAWFPNKRHVRAVQIAHWLNLIKRRFPELQEAVESAA</sequence>
<dbReference type="SUPFAM" id="SSF50494">
    <property type="entry name" value="Trypsin-like serine proteases"/>
    <property type="match status" value="1"/>
</dbReference>
<keyword evidence="3" id="KW-1185">Reference proteome</keyword>
<organism evidence="2 3">
    <name type="scientific">Stratiformator vulcanicus</name>
    <dbReference type="NCBI Taxonomy" id="2527980"/>
    <lineage>
        <taxon>Bacteria</taxon>
        <taxon>Pseudomonadati</taxon>
        <taxon>Planctomycetota</taxon>
        <taxon>Planctomycetia</taxon>
        <taxon>Planctomycetales</taxon>
        <taxon>Planctomycetaceae</taxon>
        <taxon>Stratiformator</taxon>
    </lineage>
</organism>
<dbReference type="OrthoDB" id="7107968at2"/>
<reference evidence="2 3" key="1">
    <citation type="submission" date="2019-02" db="EMBL/GenBank/DDBJ databases">
        <title>Deep-cultivation of Planctomycetes and their phenomic and genomic characterization uncovers novel biology.</title>
        <authorList>
            <person name="Wiegand S."/>
            <person name="Jogler M."/>
            <person name="Boedeker C."/>
            <person name="Pinto D."/>
            <person name="Vollmers J."/>
            <person name="Rivas-Marin E."/>
            <person name="Kohn T."/>
            <person name="Peeters S.H."/>
            <person name="Heuer A."/>
            <person name="Rast P."/>
            <person name="Oberbeckmann S."/>
            <person name="Bunk B."/>
            <person name="Jeske O."/>
            <person name="Meyerdierks A."/>
            <person name="Storesund J.E."/>
            <person name="Kallscheuer N."/>
            <person name="Luecker S."/>
            <person name="Lage O.M."/>
            <person name="Pohl T."/>
            <person name="Merkel B.J."/>
            <person name="Hornburger P."/>
            <person name="Mueller R.-W."/>
            <person name="Bruemmer F."/>
            <person name="Labrenz M."/>
            <person name="Spormann A.M."/>
            <person name="Op den Camp H."/>
            <person name="Overmann J."/>
            <person name="Amann R."/>
            <person name="Jetten M.S.M."/>
            <person name="Mascher T."/>
            <person name="Medema M.H."/>
            <person name="Devos D.P."/>
            <person name="Kaster A.-K."/>
            <person name="Ovreas L."/>
            <person name="Rohde M."/>
            <person name="Galperin M.Y."/>
            <person name="Jogler C."/>
        </authorList>
    </citation>
    <scope>NUCLEOTIDE SEQUENCE [LARGE SCALE GENOMIC DNA]</scope>
    <source>
        <strain evidence="2 3">Pan189</strain>
    </source>
</reference>
<feature type="region of interest" description="Disordered" evidence="1">
    <location>
        <begin position="200"/>
        <end position="220"/>
    </location>
</feature>
<dbReference type="EMBL" id="CP036268">
    <property type="protein sequence ID" value="QDT39911.1"/>
    <property type="molecule type" value="Genomic_DNA"/>
</dbReference>
<name>A0A517R7V7_9PLAN</name>
<dbReference type="AlphaFoldDB" id="A0A517R7V7"/>
<feature type="compositionally biased region" description="Basic and acidic residues" evidence="1">
    <location>
        <begin position="203"/>
        <end position="215"/>
    </location>
</feature>
<evidence type="ECO:0000313" key="2">
    <source>
        <dbReference type="EMBL" id="QDT39911.1"/>
    </source>
</evidence>
<dbReference type="RefSeq" id="WP_145366019.1">
    <property type="nucleotide sequence ID" value="NZ_CP036268.1"/>
</dbReference>
<evidence type="ECO:0000313" key="3">
    <source>
        <dbReference type="Proteomes" id="UP000317318"/>
    </source>
</evidence>
<evidence type="ECO:0000256" key="1">
    <source>
        <dbReference type="SAM" id="MobiDB-lite"/>
    </source>
</evidence>
<dbReference type="KEGG" id="svp:Pan189_43230"/>